<name>A0A1S8Y6J0_9GAMM</name>
<dbReference type="Proteomes" id="UP000190667">
    <property type="component" value="Unassembled WGS sequence"/>
</dbReference>
<evidence type="ECO:0000313" key="1">
    <source>
        <dbReference type="EMBL" id="OON34711.1"/>
    </source>
</evidence>
<accession>A0A1S8Y6J0</accession>
<keyword evidence="2" id="KW-1185">Reference proteome</keyword>
<dbReference type="RefSeq" id="WP_078005079.1">
    <property type="nucleotide sequence ID" value="NZ_MRUL01000034.1"/>
</dbReference>
<dbReference type="EMBL" id="MRUL01000034">
    <property type="protein sequence ID" value="OON34711.1"/>
    <property type="molecule type" value="Genomic_DNA"/>
</dbReference>
<sequence length="137" mass="15292">MTKERFLAEVMTGDRIWRSGSFDAFLKGFSDNLPGIDNIMLTCYRAGQAVTELVFSSGGNVKLYLTIREGKISLTRLLPEHIRLSALEISLPDVVDILILTTVLARHYGLTPELADDAGTSTVLMFARPFRKKRRSS</sequence>
<evidence type="ECO:0000313" key="2">
    <source>
        <dbReference type="Proteomes" id="UP000190667"/>
    </source>
</evidence>
<gene>
    <name evidence="1" type="ORF">BTJ39_23385</name>
</gene>
<comment type="caution">
    <text evidence="1">The sequence shown here is derived from an EMBL/GenBank/DDBJ whole genome shotgun (WGS) entry which is preliminary data.</text>
</comment>
<protein>
    <submittedName>
        <fullName evidence="1">Uncharacterized protein</fullName>
    </submittedName>
</protein>
<dbReference type="AlphaFoldDB" id="A0A1S8Y6J0"/>
<dbReference type="OrthoDB" id="6624833at2"/>
<reference evidence="1 2" key="1">
    <citation type="submission" date="2016-12" db="EMBL/GenBank/DDBJ databases">
        <title>Izhakiella australiana sp. nov. of genus Izhakiella isolated from Australian desert.</title>
        <authorList>
            <person name="Ji M."/>
        </authorList>
    </citation>
    <scope>NUCLEOTIDE SEQUENCE [LARGE SCALE GENOMIC DNA]</scope>
    <source>
        <strain evidence="1 2">D4N98</strain>
    </source>
</reference>
<proteinExistence type="predicted"/>
<dbReference type="STRING" id="1926881.BTJ39_23385"/>
<organism evidence="1 2">
    <name type="scientific">Izhakiella australiensis</name>
    <dbReference type="NCBI Taxonomy" id="1926881"/>
    <lineage>
        <taxon>Bacteria</taxon>
        <taxon>Pseudomonadati</taxon>
        <taxon>Pseudomonadota</taxon>
        <taxon>Gammaproteobacteria</taxon>
        <taxon>Enterobacterales</taxon>
        <taxon>Erwiniaceae</taxon>
        <taxon>Izhakiella</taxon>
    </lineage>
</organism>